<keyword evidence="1 3" id="KW-0732">Signal</keyword>
<dbReference type="Gene3D" id="2.30.230.10">
    <property type="entry name" value="Lipovitellin, beta-sheet shell regions, chain A"/>
    <property type="match status" value="1"/>
</dbReference>
<sequence length="299" mass="33449">MEILQIFVTFTLIVTLALGQSDVPDPLKYDNKGLVTRINCEVREPQHFLYSSTTDLWGMMGGQIILSADVILLCMGDDNGGNYGPEALRYKVEIENLQIIEKSDGKMESIKEKEPQPEVTRASHDDPPPDLSPEEEPEDDVVMEDYLSLYSAPFQFIQLANGSIPEIRFSENEVDTRVKNFKRHIVDAFSTQLSFDQRKNKVVETSVIGEHSSNYNVSINVEKANLNSGGVSPLKQEKPTVVVKKIVTGDDVLRLAPSPAVNDRDKMDLKLEQVQIFQEGRMISSSGISSLTLPSNFRK</sequence>
<dbReference type="Proteomes" id="UP001054945">
    <property type="component" value="Unassembled WGS sequence"/>
</dbReference>
<dbReference type="AlphaFoldDB" id="A0AAV4RRI9"/>
<evidence type="ECO:0000256" key="2">
    <source>
        <dbReference type="SAM" id="MobiDB-lite"/>
    </source>
</evidence>
<evidence type="ECO:0000256" key="1">
    <source>
        <dbReference type="ARBA" id="ARBA00022729"/>
    </source>
</evidence>
<evidence type="ECO:0000313" key="6">
    <source>
        <dbReference type="Proteomes" id="UP001054945"/>
    </source>
</evidence>
<dbReference type="Pfam" id="PF01347">
    <property type="entry name" value="Vitellogenin_N"/>
    <property type="match status" value="1"/>
</dbReference>
<comment type="caution">
    <text evidence="5">The sequence shown here is derived from an EMBL/GenBank/DDBJ whole genome shotgun (WGS) entry which is preliminary data.</text>
</comment>
<reference evidence="5 6" key="1">
    <citation type="submission" date="2021-06" db="EMBL/GenBank/DDBJ databases">
        <title>Caerostris extrusa draft genome.</title>
        <authorList>
            <person name="Kono N."/>
            <person name="Arakawa K."/>
        </authorList>
    </citation>
    <scope>NUCLEOTIDE SEQUENCE [LARGE SCALE GENOMIC DNA]</scope>
</reference>
<organism evidence="5 6">
    <name type="scientific">Caerostris extrusa</name>
    <name type="common">Bark spider</name>
    <name type="synonym">Caerostris bankana</name>
    <dbReference type="NCBI Taxonomy" id="172846"/>
    <lineage>
        <taxon>Eukaryota</taxon>
        <taxon>Metazoa</taxon>
        <taxon>Ecdysozoa</taxon>
        <taxon>Arthropoda</taxon>
        <taxon>Chelicerata</taxon>
        <taxon>Arachnida</taxon>
        <taxon>Araneae</taxon>
        <taxon>Araneomorphae</taxon>
        <taxon>Entelegynae</taxon>
        <taxon>Araneoidea</taxon>
        <taxon>Araneidae</taxon>
        <taxon>Caerostris</taxon>
    </lineage>
</organism>
<keyword evidence="6" id="KW-1185">Reference proteome</keyword>
<dbReference type="InterPro" id="IPR001747">
    <property type="entry name" value="Vitellogenin_N"/>
</dbReference>
<dbReference type="SUPFAM" id="SSF56968">
    <property type="entry name" value="Lipovitellin-phosvitin complex, beta-sheet shell regions"/>
    <property type="match status" value="1"/>
</dbReference>
<evidence type="ECO:0000259" key="4">
    <source>
        <dbReference type="Pfam" id="PF01347"/>
    </source>
</evidence>
<accession>A0AAV4RRI9</accession>
<proteinExistence type="predicted"/>
<evidence type="ECO:0000313" key="5">
    <source>
        <dbReference type="EMBL" id="GIY24169.1"/>
    </source>
</evidence>
<feature type="chain" id="PRO_5043697070" description="Vitellogenin domain-containing protein" evidence="3">
    <location>
        <begin position="20"/>
        <end position="299"/>
    </location>
</feature>
<protein>
    <recommendedName>
        <fullName evidence="4">Vitellogenin domain-containing protein</fullName>
    </recommendedName>
</protein>
<feature type="signal peptide" evidence="3">
    <location>
        <begin position="1"/>
        <end position="19"/>
    </location>
</feature>
<evidence type="ECO:0000256" key="3">
    <source>
        <dbReference type="SAM" id="SignalP"/>
    </source>
</evidence>
<dbReference type="GO" id="GO:0005319">
    <property type="term" value="F:lipid transporter activity"/>
    <property type="evidence" value="ECO:0007669"/>
    <property type="project" value="InterPro"/>
</dbReference>
<feature type="region of interest" description="Disordered" evidence="2">
    <location>
        <begin position="105"/>
        <end position="139"/>
    </location>
</feature>
<dbReference type="InterPro" id="IPR015819">
    <property type="entry name" value="Lipid_transp_b-sht_shell"/>
</dbReference>
<gene>
    <name evidence="5" type="primary">X975_15884</name>
    <name evidence="5" type="ORF">CEXT_148191</name>
</gene>
<name>A0AAV4RRI9_CAEEX</name>
<dbReference type="InterPro" id="IPR015816">
    <property type="entry name" value="Vitellinogen_b-sht_N"/>
</dbReference>
<feature type="compositionally biased region" description="Basic and acidic residues" evidence="2">
    <location>
        <begin position="105"/>
        <end position="127"/>
    </location>
</feature>
<feature type="domain" description="Vitellogenin" evidence="4">
    <location>
        <begin position="131"/>
        <end position="227"/>
    </location>
</feature>
<dbReference type="EMBL" id="BPLR01008364">
    <property type="protein sequence ID" value="GIY24169.1"/>
    <property type="molecule type" value="Genomic_DNA"/>
</dbReference>